<feature type="compositionally biased region" description="Low complexity" evidence="1">
    <location>
        <begin position="82"/>
        <end position="103"/>
    </location>
</feature>
<dbReference type="Proteomes" id="UP000095085">
    <property type="component" value="Unassembled WGS sequence"/>
</dbReference>
<feature type="compositionally biased region" description="Low complexity" evidence="1">
    <location>
        <begin position="31"/>
        <end position="43"/>
    </location>
</feature>
<dbReference type="EMBL" id="KV454545">
    <property type="protein sequence ID" value="ODV65017.1"/>
    <property type="molecule type" value="Genomic_DNA"/>
</dbReference>
<sequence length="288" mass="32093">MASVNVIKDIYLKEDYQSYKKSSHVEIQQRSPSPSDHSTSSSPPKHRQRTKSVSFELSHNKHYENSPLLTPKDDDDDDDDIINLPNDNDLINSNDTTNTSNDCNPPPPFSTSPSPGTSICGNEISYGNKISNQNISDLNQNPDYCSLTSSLNLLENNKLQIENEIIQLSNLSNKTKLNNSNIDEKEMLINFYMKLINNETNLPKQHQILKSPIINWSKYHSGLKNVNLDDSNIKNIKNLKNNSSNSNTLFKTLNVFGNTNKRADQLSPPPGVGGRSIGSKTTGKSCGK</sequence>
<protein>
    <submittedName>
        <fullName evidence="2">Uncharacterized protein</fullName>
    </submittedName>
</protein>
<reference evidence="3" key="1">
    <citation type="submission" date="2016-05" db="EMBL/GenBank/DDBJ databases">
        <title>Comparative genomics of biotechnologically important yeasts.</title>
        <authorList>
            <consortium name="DOE Joint Genome Institute"/>
            <person name="Riley R."/>
            <person name="Haridas S."/>
            <person name="Wolfe K.H."/>
            <person name="Lopes M.R."/>
            <person name="Hittinger C.T."/>
            <person name="Goker M."/>
            <person name="Salamov A."/>
            <person name="Wisecaver J."/>
            <person name="Long T.M."/>
            <person name="Aerts A.L."/>
            <person name="Barry K."/>
            <person name="Choi C."/>
            <person name="Clum A."/>
            <person name="Coughlan A.Y."/>
            <person name="Deshpande S."/>
            <person name="Douglass A.P."/>
            <person name="Hanson S.J."/>
            <person name="Klenk H.-P."/>
            <person name="Labutti K."/>
            <person name="Lapidus A."/>
            <person name="Lindquist E."/>
            <person name="Lipzen A."/>
            <person name="Meier-Kolthoff J.P."/>
            <person name="Ohm R.A."/>
            <person name="Otillar R.P."/>
            <person name="Pangilinan J."/>
            <person name="Peng Y."/>
            <person name="Rokas A."/>
            <person name="Rosa C.A."/>
            <person name="Scheuner C."/>
            <person name="Sibirny A.A."/>
            <person name="Slot J.C."/>
            <person name="Stielow J.B."/>
            <person name="Sun H."/>
            <person name="Kurtzman C.P."/>
            <person name="Blackwell M."/>
            <person name="Grigoriev I.V."/>
            <person name="Jeffries T.W."/>
        </authorList>
    </citation>
    <scope>NUCLEOTIDE SEQUENCE [LARGE SCALE GENOMIC DNA]</scope>
    <source>
        <strain evidence="3">NRRL Y-1933</strain>
    </source>
</reference>
<evidence type="ECO:0000313" key="3">
    <source>
        <dbReference type="Proteomes" id="UP000095085"/>
    </source>
</evidence>
<dbReference type="OrthoDB" id="20473at2759"/>
<accession>A0A1E4RCN1</accession>
<dbReference type="GeneID" id="30996360"/>
<feature type="compositionally biased region" description="Polar residues" evidence="1">
    <location>
        <begin position="278"/>
        <end position="288"/>
    </location>
</feature>
<dbReference type="RefSeq" id="XP_020074084.1">
    <property type="nucleotide sequence ID" value="XM_020221811.1"/>
</dbReference>
<evidence type="ECO:0000256" key="1">
    <source>
        <dbReference type="SAM" id="MobiDB-lite"/>
    </source>
</evidence>
<gene>
    <name evidence="2" type="ORF">HYPBUDRAFT_153935</name>
</gene>
<evidence type="ECO:0000313" key="2">
    <source>
        <dbReference type="EMBL" id="ODV65017.1"/>
    </source>
</evidence>
<feature type="region of interest" description="Disordered" evidence="1">
    <location>
        <begin position="260"/>
        <end position="288"/>
    </location>
</feature>
<organism evidence="2 3">
    <name type="scientific">Hyphopichia burtonii NRRL Y-1933</name>
    <dbReference type="NCBI Taxonomy" id="984485"/>
    <lineage>
        <taxon>Eukaryota</taxon>
        <taxon>Fungi</taxon>
        <taxon>Dikarya</taxon>
        <taxon>Ascomycota</taxon>
        <taxon>Saccharomycotina</taxon>
        <taxon>Pichiomycetes</taxon>
        <taxon>Debaryomycetaceae</taxon>
        <taxon>Hyphopichia</taxon>
    </lineage>
</organism>
<feature type="region of interest" description="Disordered" evidence="1">
    <location>
        <begin position="17"/>
        <end position="120"/>
    </location>
</feature>
<keyword evidence="3" id="KW-1185">Reference proteome</keyword>
<name>A0A1E4RCN1_9ASCO</name>
<dbReference type="AlphaFoldDB" id="A0A1E4RCN1"/>
<proteinExistence type="predicted"/>